<dbReference type="FunFam" id="1.20.1070.10:FF:000044">
    <property type="entry name" value="Opsin, ultraviolet-sensitive"/>
    <property type="match status" value="1"/>
</dbReference>
<keyword evidence="2 15" id="KW-0600">Photoreceptor protein</keyword>
<feature type="transmembrane region" description="Helical" evidence="15">
    <location>
        <begin position="123"/>
        <end position="152"/>
    </location>
</feature>
<dbReference type="GO" id="GO:0005886">
    <property type="term" value="C:plasma membrane"/>
    <property type="evidence" value="ECO:0000318"/>
    <property type="project" value="GO_Central"/>
</dbReference>
<dbReference type="AlphaFoldDB" id="E9HXG2"/>
<evidence type="ECO:0000256" key="16">
    <source>
        <dbReference type="SAM" id="MobiDB-lite"/>
    </source>
</evidence>
<evidence type="ECO:0000313" key="19">
    <source>
        <dbReference type="Proteomes" id="UP000000305"/>
    </source>
</evidence>
<feature type="transmembrane region" description="Helical" evidence="15">
    <location>
        <begin position="57"/>
        <end position="84"/>
    </location>
</feature>
<dbReference type="PANTHER" id="PTHR24240">
    <property type="entry name" value="OPSIN"/>
    <property type="match status" value="1"/>
</dbReference>
<dbReference type="PRINTS" id="PR00238">
    <property type="entry name" value="OPSIN"/>
</dbReference>
<organism evidence="18 19">
    <name type="scientific">Daphnia pulex</name>
    <name type="common">Water flea</name>
    <dbReference type="NCBI Taxonomy" id="6669"/>
    <lineage>
        <taxon>Eukaryota</taxon>
        <taxon>Metazoa</taxon>
        <taxon>Ecdysozoa</taxon>
        <taxon>Arthropoda</taxon>
        <taxon>Crustacea</taxon>
        <taxon>Branchiopoda</taxon>
        <taxon>Diplostraca</taxon>
        <taxon>Cladocera</taxon>
        <taxon>Anomopoda</taxon>
        <taxon>Daphniidae</taxon>
        <taxon>Daphnia</taxon>
    </lineage>
</organism>
<feature type="transmembrane region" description="Helical" evidence="15">
    <location>
        <begin position="172"/>
        <end position="191"/>
    </location>
</feature>
<dbReference type="HOGENOM" id="CLU_009579_3_0_1"/>
<evidence type="ECO:0000256" key="15">
    <source>
        <dbReference type="RuleBase" id="RU004951"/>
    </source>
</evidence>
<feature type="transmembrane region" description="Helical" evidence="15">
    <location>
        <begin position="96"/>
        <end position="117"/>
    </location>
</feature>
<dbReference type="PROSITE" id="PS00238">
    <property type="entry name" value="OPSIN"/>
    <property type="match status" value="1"/>
</dbReference>
<name>E9HXG2_DAPPU</name>
<evidence type="ECO:0000256" key="2">
    <source>
        <dbReference type="ARBA" id="ARBA00022543"/>
    </source>
</evidence>
<evidence type="ECO:0000256" key="9">
    <source>
        <dbReference type="ARBA" id="ARBA00023040"/>
    </source>
</evidence>
<keyword evidence="9 15" id="KW-0297">G-protein coupled receptor</keyword>
<dbReference type="FunCoup" id="E9HXG2">
    <property type="interactions" value="77"/>
</dbReference>
<keyword evidence="8 15" id="KW-0157">Chromophore</keyword>
<keyword evidence="14" id="KW-0844">Vision</keyword>
<feature type="compositionally biased region" description="Basic and acidic residues" evidence="16">
    <location>
        <begin position="363"/>
        <end position="376"/>
    </location>
</feature>
<dbReference type="PROSITE" id="PS00237">
    <property type="entry name" value="G_PROTEIN_RECEP_F1_1"/>
    <property type="match status" value="1"/>
</dbReference>
<protein>
    <recommendedName>
        <fullName evidence="17">G-protein coupled receptors family 1 profile domain-containing protein</fullName>
    </recommendedName>
</protein>
<dbReference type="InterPro" id="IPR000276">
    <property type="entry name" value="GPCR_Rhodpsn"/>
</dbReference>
<dbReference type="EMBL" id="GL733039">
    <property type="protein sequence ID" value="EFX63570.1"/>
    <property type="molecule type" value="Genomic_DNA"/>
</dbReference>
<evidence type="ECO:0000256" key="5">
    <source>
        <dbReference type="ARBA" id="ARBA00022692"/>
    </source>
</evidence>
<dbReference type="OrthoDB" id="9996086at2759"/>
<keyword evidence="4 15" id="KW-0716">Sensory transduction</keyword>
<dbReference type="Proteomes" id="UP000000305">
    <property type="component" value="Unassembled WGS sequence"/>
</dbReference>
<dbReference type="Pfam" id="PF00001">
    <property type="entry name" value="7tm_1"/>
    <property type="match status" value="1"/>
</dbReference>
<keyword evidence="19" id="KW-1185">Reference proteome</keyword>
<dbReference type="KEGG" id="dpx:DAPPUDRAFT_67015"/>
<dbReference type="PRINTS" id="PR00577">
    <property type="entry name" value="OPSINRH3RH4"/>
</dbReference>
<keyword evidence="12 15" id="KW-0675">Receptor</keyword>
<evidence type="ECO:0000256" key="13">
    <source>
        <dbReference type="ARBA" id="ARBA00023224"/>
    </source>
</evidence>
<feature type="compositionally biased region" description="Polar residues" evidence="16">
    <location>
        <begin position="377"/>
        <end position="392"/>
    </location>
</feature>
<comment type="similarity">
    <text evidence="15">Belongs to the G-protein coupled receptor 1 family. Opsin subfamily.</text>
</comment>
<keyword evidence="13 15" id="KW-0807">Transducer</keyword>
<dbReference type="PRINTS" id="PR00237">
    <property type="entry name" value="GPCRRHODOPSN"/>
</dbReference>
<keyword evidence="6 15" id="KW-0681">Retinal protein</keyword>
<dbReference type="InterPro" id="IPR017452">
    <property type="entry name" value="GPCR_Rhodpsn_7TM"/>
</dbReference>
<dbReference type="GO" id="GO:0007601">
    <property type="term" value="P:visual perception"/>
    <property type="evidence" value="ECO:0007669"/>
    <property type="project" value="UniProtKB-KW"/>
</dbReference>
<dbReference type="GO" id="GO:0008020">
    <property type="term" value="F:G protein-coupled photoreceptor activity"/>
    <property type="evidence" value="ECO:0000318"/>
    <property type="project" value="GO_Central"/>
</dbReference>
<evidence type="ECO:0000256" key="14">
    <source>
        <dbReference type="ARBA" id="ARBA00023305"/>
    </source>
</evidence>
<evidence type="ECO:0000256" key="8">
    <source>
        <dbReference type="ARBA" id="ARBA00022991"/>
    </source>
</evidence>
<dbReference type="SUPFAM" id="SSF81321">
    <property type="entry name" value="Family A G protein-coupled receptor-like"/>
    <property type="match status" value="1"/>
</dbReference>
<evidence type="ECO:0000256" key="6">
    <source>
        <dbReference type="ARBA" id="ARBA00022925"/>
    </source>
</evidence>
<proteinExistence type="inferred from homology"/>
<dbReference type="InParanoid" id="E9HXG2"/>
<gene>
    <name evidence="18" type="primary">LOPA3</name>
    <name evidence="18" type="ORF">DAPPUDRAFT_67015</name>
</gene>
<evidence type="ECO:0000256" key="3">
    <source>
        <dbReference type="ARBA" id="ARBA00022553"/>
    </source>
</evidence>
<evidence type="ECO:0000256" key="11">
    <source>
        <dbReference type="ARBA" id="ARBA00023157"/>
    </source>
</evidence>
<reference evidence="18 19" key="1">
    <citation type="journal article" date="2011" name="Science">
        <title>The ecoresponsive genome of Daphnia pulex.</title>
        <authorList>
            <person name="Colbourne J.K."/>
            <person name="Pfrender M.E."/>
            <person name="Gilbert D."/>
            <person name="Thomas W.K."/>
            <person name="Tucker A."/>
            <person name="Oakley T.H."/>
            <person name="Tokishita S."/>
            <person name="Aerts A."/>
            <person name="Arnold G.J."/>
            <person name="Basu M.K."/>
            <person name="Bauer D.J."/>
            <person name="Caceres C.E."/>
            <person name="Carmel L."/>
            <person name="Casola C."/>
            <person name="Choi J.H."/>
            <person name="Detter J.C."/>
            <person name="Dong Q."/>
            <person name="Dusheyko S."/>
            <person name="Eads B.D."/>
            <person name="Frohlich T."/>
            <person name="Geiler-Samerotte K.A."/>
            <person name="Gerlach D."/>
            <person name="Hatcher P."/>
            <person name="Jogdeo S."/>
            <person name="Krijgsveld J."/>
            <person name="Kriventseva E.V."/>
            <person name="Kultz D."/>
            <person name="Laforsch C."/>
            <person name="Lindquist E."/>
            <person name="Lopez J."/>
            <person name="Manak J.R."/>
            <person name="Muller J."/>
            <person name="Pangilinan J."/>
            <person name="Patwardhan R.P."/>
            <person name="Pitluck S."/>
            <person name="Pritham E.J."/>
            <person name="Rechtsteiner A."/>
            <person name="Rho M."/>
            <person name="Rogozin I.B."/>
            <person name="Sakarya O."/>
            <person name="Salamov A."/>
            <person name="Schaack S."/>
            <person name="Shapiro H."/>
            <person name="Shiga Y."/>
            <person name="Skalitzky C."/>
            <person name="Smith Z."/>
            <person name="Souvorov A."/>
            <person name="Sung W."/>
            <person name="Tang Z."/>
            <person name="Tsuchiya D."/>
            <person name="Tu H."/>
            <person name="Vos H."/>
            <person name="Wang M."/>
            <person name="Wolf Y.I."/>
            <person name="Yamagata H."/>
            <person name="Yamada T."/>
            <person name="Ye Y."/>
            <person name="Shaw J.R."/>
            <person name="Andrews J."/>
            <person name="Crease T.J."/>
            <person name="Tang H."/>
            <person name="Lucas S.M."/>
            <person name="Robertson H.M."/>
            <person name="Bork P."/>
            <person name="Koonin E.V."/>
            <person name="Zdobnov E.M."/>
            <person name="Grigoriev I.V."/>
            <person name="Lynch M."/>
            <person name="Boore J.L."/>
        </authorList>
    </citation>
    <scope>NUCLEOTIDE SEQUENCE [LARGE SCALE GENOMIC DNA]</scope>
</reference>
<feature type="transmembrane region" description="Helical" evidence="15">
    <location>
        <begin position="323"/>
        <end position="343"/>
    </location>
</feature>
<dbReference type="GO" id="GO:0007186">
    <property type="term" value="P:G protein-coupled receptor signaling pathway"/>
    <property type="evidence" value="ECO:0000318"/>
    <property type="project" value="GO_Central"/>
</dbReference>
<dbReference type="InterPro" id="IPR050125">
    <property type="entry name" value="GPCR_opsins"/>
</dbReference>
<evidence type="ECO:0000256" key="4">
    <source>
        <dbReference type="ARBA" id="ARBA00022606"/>
    </source>
</evidence>
<evidence type="ECO:0000313" key="18">
    <source>
        <dbReference type="EMBL" id="EFX63570.1"/>
    </source>
</evidence>
<dbReference type="GO" id="GO:0007602">
    <property type="term" value="P:phototransduction"/>
    <property type="evidence" value="ECO:0000318"/>
    <property type="project" value="GO_Central"/>
</dbReference>
<keyword evidence="3" id="KW-0597">Phosphoprotein</keyword>
<evidence type="ECO:0000256" key="1">
    <source>
        <dbReference type="ARBA" id="ARBA00004141"/>
    </source>
</evidence>
<keyword evidence="5 15" id="KW-0812">Transmembrane</keyword>
<comment type="subcellular location">
    <subcellularLocation>
        <location evidence="1 15">Membrane</location>
        <topology evidence="1 15">Multi-pass membrane protein</topology>
    </subcellularLocation>
</comment>
<dbReference type="PhylomeDB" id="E9HXG2"/>
<dbReference type="PROSITE" id="PS50262">
    <property type="entry name" value="G_PROTEIN_RECEP_F1_2"/>
    <property type="match status" value="1"/>
</dbReference>
<evidence type="ECO:0000256" key="10">
    <source>
        <dbReference type="ARBA" id="ARBA00023136"/>
    </source>
</evidence>
<evidence type="ECO:0000259" key="17">
    <source>
        <dbReference type="PROSITE" id="PS50262"/>
    </source>
</evidence>
<keyword evidence="11" id="KW-1015">Disulfide bond</keyword>
<evidence type="ECO:0000256" key="7">
    <source>
        <dbReference type="ARBA" id="ARBA00022989"/>
    </source>
</evidence>
<feature type="transmembrane region" description="Helical" evidence="15">
    <location>
        <begin position="221"/>
        <end position="244"/>
    </location>
</feature>
<sequence length="392" mass="44027">MSNNLSSGYSSVAYRSEGASVLWGYPPGLSIVDLVPDDMKEFIHPHWNKFPPVNPMWHYLLGVIYVILGITSVTGNSLVVHLFAKTRDLRTPANMFVINLAFSDLCMMITQFPMFVFNCFNGGVWLFGPLFCELYACTGSIFGLCSICTMAAISYDRYNVIVNGMNRRRMTYGRAGGLILFCWIYAIGWSIPPFVGWGKYIPEGILDSCSFDYLTRDTMTISFTCCLFAFDYCVPLIIIIFCYYHIVRAIVHHEDALRDQAKKMNVSSLRSNADQKSQSAEIRVAKIAMMNITLWVAAWTPYAAICLQGAVGNQDKITPLVTILPALIAKSASIFNPVVYAISHPKYRLALQKALPWFCIHEKEEKEPPQDRREDSQSIATTNTNSSDVSLP</sequence>
<dbReference type="Gene3D" id="1.20.1070.10">
    <property type="entry name" value="Rhodopsin 7-helix transmembrane proteins"/>
    <property type="match status" value="1"/>
</dbReference>
<feature type="transmembrane region" description="Helical" evidence="15">
    <location>
        <begin position="292"/>
        <end position="311"/>
    </location>
</feature>
<dbReference type="InterPro" id="IPR001760">
    <property type="entry name" value="Opsin"/>
</dbReference>
<feature type="domain" description="G-protein coupled receptors family 1 profile" evidence="17">
    <location>
        <begin position="75"/>
        <end position="340"/>
    </location>
</feature>
<evidence type="ECO:0000256" key="12">
    <source>
        <dbReference type="ARBA" id="ARBA00023170"/>
    </source>
</evidence>
<keyword evidence="7 15" id="KW-1133">Transmembrane helix</keyword>
<dbReference type="InterPro" id="IPR027430">
    <property type="entry name" value="Retinal_BS"/>
</dbReference>
<accession>E9HXG2</accession>
<dbReference type="OMA" id="NAFTMVY"/>
<keyword evidence="10 15" id="KW-0472">Membrane</keyword>
<dbReference type="CDD" id="cd15079">
    <property type="entry name" value="7tmA_photoreceptors_insect"/>
    <property type="match status" value="1"/>
</dbReference>
<feature type="region of interest" description="Disordered" evidence="16">
    <location>
        <begin position="363"/>
        <end position="392"/>
    </location>
</feature>
<dbReference type="eggNOG" id="KOG3656">
    <property type="taxonomic scope" value="Eukaryota"/>
</dbReference>
<dbReference type="GO" id="GO:0071482">
    <property type="term" value="P:cellular response to light stimulus"/>
    <property type="evidence" value="ECO:0000318"/>
    <property type="project" value="GO_Central"/>
</dbReference>